<dbReference type="STRING" id="85066.A0A091F0R9"/>
<keyword evidence="1" id="KW-0808">Transferase</keyword>
<sequence>PPTVSKEQVQHHLMKLNRHKSMGPDEMHSRVLRELTNFVVKPLSIIFQKSWRSGKLPNDWKSGNIVPIFTKGREEDLGNYRLVRLTSVPGEIMEQILMKAILRHIQAKEVV</sequence>
<keyword evidence="2" id="KW-1185">Reference proteome</keyword>
<keyword evidence="1" id="KW-0548">Nucleotidyltransferase</keyword>
<organism evidence="1 2">
    <name type="scientific">Corvus brachyrhynchos</name>
    <name type="common">American crow</name>
    <dbReference type="NCBI Taxonomy" id="85066"/>
    <lineage>
        <taxon>Eukaryota</taxon>
        <taxon>Metazoa</taxon>
        <taxon>Chordata</taxon>
        <taxon>Craniata</taxon>
        <taxon>Vertebrata</taxon>
        <taxon>Euteleostomi</taxon>
        <taxon>Archelosauria</taxon>
        <taxon>Archosauria</taxon>
        <taxon>Dinosauria</taxon>
        <taxon>Saurischia</taxon>
        <taxon>Theropoda</taxon>
        <taxon>Coelurosauria</taxon>
        <taxon>Aves</taxon>
        <taxon>Neognathae</taxon>
        <taxon>Neoaves</taxon>
        <taxon>Telluraves</taxon>
        <taxon>Australaves</taxon>
        <taxon>Passeriformes</taxon>
        <taxon>Corvoidea</taxon>
        <taxon>Corvidae</taxon>
        <taxon>Corvus</taxon>
    </lineage>
</organism>
<keyword evidence="1" id="KW-0695">RNA-directed DNA polymerase</keyword>
<proteinExistence type="predicted"/>
<feature type="non-terminal residue" evidence="1">
    <location>
        <position position="111"/>
    </location>
</feature>
<dbReference type="GO" id="GO:0007508">
    <property type="term" value="P:larval heart development"/>
    <property type="evidence" value="ECO:0007669"/>
    <property type="project" value="TreeGrafter"/>
</dbReference>
<reference evidence="1 2" key="1">
    <citation type="submission" date="2014-04" db="EMBL/GenBank/DDBJ databases">
        <title>Genome evolution of avian class.</title>
        <authorList>
            <person name="Zhang G."/>
            <person name="Li C."/>
        </authorList>
    </citation>
    <scope>NUCLEOTIDE SEQUENCE [LARGE SCALE GENOMIC DNA]</scope>
    <source>
        <strain evidence="1">BGI_N302</strain>
    </source>
</reference>
<gene>
    <name evidence="1" type="ORF">N302_02920</name>
</gene>
<name>A0A091F0R9_CORBR</name>
<dbReference type="Proteomes" id="UP000052976">
    <property type="component" value="Unassembled WGS sequence"/>
</dbReference>
<dbReference type="PANTHER" id="PTHR33395:SF22">
    <property type="entry name" value="REVERSE TRANSCRIPTASE DOMAIN-CONTAINING PROTEIN"/>
    <property type="match status" value="1"/>
</dbReference>
<protein>
    <submittedName>
        <fullName evidence="1">RNA-directed DNA polymerase from mobile element jockey</fullName>
    </submittedName>
</protein>
<feature type="non-terminal residue" evidence="1">
    <location>
        <position position="1"/>
    </location>
</feature>
<dbReference type="GO" id="GO:0031012">
    <property type="term" value="C:extracellular matrix"/>
    <property type="evidence" value="ECO:0007669"/>
    <property type="project" value="TreeGrafter"/>
</dbReference>
<dbReference type="EMBL" id="KK719263">
    <property type="protein sequence ID" value="KFO62442.1"/>
    <property type="molecule type" value="Genomic_DNA"/>
</dbReference>
<dbReference type="AlphaFoldDB" id="A0A091F0R9"/>
<dbReference type="GO" id="GO:0003964">
    <property type="term" value="F:RNA-directed DNA polymerase activity"/>
    <property type="evidence" value="ECO:0007669"/>
    <property type="project" value="UniProtKB-KW"/>
</dbReference>
<evidence type="ECO:0000313" key="2">
    <source>
        <dbReference type="Proteomes" id="UP000052976"/>
    </source>
</evidence>
<dbReference type="PANTHER" id="PTHR33395">
    <property type="entry name" value="TRANSCRIPTASE, PUTATIVE-RELATED-RELATED"/>
    <property type="match status" value="1"/>
</dbReference>
<accession>A0A091F0R9</accession>
<dbReference type="GO" id="GO:0061343">
    <property type="term" value="P:cell adhesion involved in heart morphogenesis"/>
    <property type="evidence" value="ECO:0007669"/>
    <property type="project" value="TreeGrafter"/>
</dbReference>
<evidence type="ECO:0000313" key="1">
    <source>
        <dbReference type="EMBL" id="KFO62442.1"/>
    </source>
</evidence>